<dbReference type="InterPro" id="IPR001806">
    <property type="entry name" value="Small_GTPase"/>
</dbReference>
<dbReference type="InterPro" id="IPR005225">
    <property type="entry name" value="Small_GTP-bd"/>
</dbReference>
<dbReference type="SMART" id="SM00174">
    <property type="entry name" value="RHO"/>
    <property type="match status" value="1"/>
</dbReference>
<dbReference type="GO" id="GO:0005525">
    <property type="term" value="F:GTP binding"/>
    <property type="evidence" value="ECO:0007669"/>
    <property type="project" value="UniProtKB-KW"/>
</dbReference>
<dbReference type="PANTHER" id="PTHR47977">
    <property type="entry name" value="RAS-RELATED PROTEIN RAB"/>
    <property type="match status" value="1"/>
</dbReference>
<dbReference type="PROSITE" id="PS51419">
    <property type="entry name" value="RAB"/>
    <property type="match status" value="1"/>
</dbReference>
<name>A0AA85FU62_9TREM</name>
<dbReference type="InterPro" id="IPR050227">
    <property type="entry name" value="Rab"/>
</dbReference>
<dbReference type="SMART" id="SM00173">
    <property type="entry name" value="RAS"/>
    <property type="match status" value="1"/>
</dbReference>
<keyword evidence="2" id="KW-0342">GTP-binding</keyword>
<dbReference type="InterPro" id="IPR027417">
    <property type="entry name" value="P-loop_NTPase"/>
</dbReference>
<organism evidence="3 4">
    <name type="scientific">Schistosoma rodhaini</name>
    <dbReference type="NCBI Taxonomy" id="6188"/>
    <lineage>
        <taxon>Eukaryota</taxon>
        <taxon>Metazoa</taxon>
        <taxon>Spiralia</taxon>
        <taxon>Lophotrochozoa</taxon>
        <taxon>Platyhelminthes</taxon>
        <taxon>Trematoda</taxon>
        <taxon>Digenea</taxon>
        <taxon>Strigeidida</taxon>
        <taxon>Schistosomatoidea</taxon>
        <taxon>Schistosomatidae</taxon>
        <taxon>Schistosoma</taxon>
    </lineage>
</organism>
<dbReference type="SMART" id="SM00175">
    <property type="entry name" value="RAB"/>
    <property type="match status" value="1"/>
</dbReference>
<dbReference type="PROSITE" id="PS51421">
    <property type="entry name" value="RAS"/>
    <property type="match status" value="1"/>
</dbReference>
<dbReference type="Gene3D" id="3.40.50.300">
    <property type="entry name" value="P-loop containing nucleotide triphosphate hydrolases"/>
    <property type="match status" value="1"/>
</dbReference>
<evidence type="ECO:0000256" key="2">
    <source>
        <dbReference type="ARBA" id="ARBA00023134"/>
    </source>
</evidence>
<accession>A0AA85FU62</accession>
<dbReference type="FunFam" id="3.40.50.300:FF:001447">
    <property type="entry name" value="Ras-related protein Rab-1B"/>
    <property type="match status" value="1"/>
</dbReference>
<sequence length="157" mass="17999">MFVPQMDQTETSDIHLKLLLIGDMNVGKSSLLFRYIDDGFSDTYMSTIGVDFKVKTVMIGNTRVKLQIWDTAGQERFRTITSTYYRGAHGIIIVYDVNDVKTFCNVEKWVKEAQTYADEGVARILGEEYFSSHLHHSLIHFVVVSYSLGIVLQLLHR</sequence>
<evidence type="ECO:0000256" key="1">
    <source>
        <dbReference type="ARBA" id="ARBA00022741"/>
    </source>
</evidence>
<proteinExistence type="predicted"/>
<evidence type="ECO:0000313" key="4">
    <source>
        <dbReference type="WBParaSite" id="SRDH1_65850.2"/>
    </source>
</evidence>
<dbReference type="GO" id="GO:0003924">
    <property type="term" value="F:GTPase activity"/>
    <property type="evidence" value="ECO:0007669"/>
    <property type="project" value="InterPro"/>
</dbReference>
<reference evidence="4" key="2">
    <citation type="submission" date="2023-11" db="UniProtKB">
        <authorList>
            <consortium name="WormBaseParasite"/>
        </authorList>
    </citation>
    <scope>IDENTIFICATION</scope>
</reference>
<dbReference type="WBParaSite" id="SRDH1_65850.2">
    <property type="protein sequence ID" value="SRDH1_65850.2"/>
    <property type="gene ID" value="SRDH1_65850"/>
</dbReference>
<dbReference type="NCBIfam" id="TIGR00231">
    <property type="entry name" value="small_GTP"/>
    <property type="match status" value="1"/>
</dbReference>
<dbReference type="AlphaFoldDB" id="A0AA85FU62"/>
<dbReference type="Pfam" id="PF00071">
    <property type="entry name" value="Ras"/>
    <property type="match status" value="1"/>
</dbReference>
<protein>
    <submittedName>
        <fullName evidence="4">Uncharacterized protein</fullName>
    </submittedName>
</protein>
<dbReference type="SUPFAM" id="SSF52540">
    <property type="entry name" value="P-loop containing nucleoside triphosphate hydrolases"/>
    <property type="match status" value="1"/>
</dbReference>
<keyword evidence="3" id="KW-1185">Reference proteome</keyword>
<dbReference type="Proteomes" id="UP000050792">
    <property type="component" value="Unassembled WGS sequence"/>
</dbReference>
<dbReference type="PRINTS" id="PR00449">
    <property type="entry name" value="RASTRNSFRMNG"/>
</dbReference>
<reference evidence="3" key="1">
    <citation type="submission" date="2022-06" db="EMBL/GenBank/DDBJ databases">
        <authorList>
            <person name="Berger JAMES D."/>
            <person name="Berger JAMES D."/>
        </authorList>
    </citation>
    <scope>NUCLEOTIDE SEQUENCE [LARGE SCALE GENOMIC DNA]</scope>
</reference>
<keyword evidence="1" id="KW-0547">Nucleotide-binding</keyword>
<evidence type="ECO:0000313" key="3">
    <source>
        <dbReference type="Proteomes" id="UP000050792"/>
    </source>
</evidence>